<dbReference type="InterPro" id="IPR001460">
    <property type="entry name" value="PCN-bd_Tpept"/>
</dbReference>
<dbReference type="SUPFAM" id="SSF56519">
    <property type="entry name" value="Penicillin binding protein dimerisation domain"/>
    <property type="match status" value="1"/>
</dbReference>
<dbReference type="Gene3D" id="3.40.710.10">
    <property type="entry name" value="DD-peptidase/beta-lactamase superfamily"/>
    <property type="match status" value="1"/>
</dbReference>
<feature type="transmembrane region" description="Helical" evidence="3">
    <location>
        <begin position="6"/>
        <end position="24"/>
    </location>
</feature>
<evidence type="ECO:0000256" key="3">
    <source>
        <dbReference type="SAM" id="Phobius"/>
    </source>
</evidence>
<accession>A0A0G0G6F5</accession>
<organism evidence="6 7">
    <name type="scientific">Candidatus Wolfebacteria bacterium GW2011_GWC1_37_10</name>
    <dbReference type="NCBI Taxonomy" id="1619010"/>
    <lineage>
        <taxon>Bacteria</taxon>
        <taxon>Candidatus Wolfeibacteriota</taxon>
    </lineage>
</organism>
<dbReference type="Gene3D" id="3.30.450.330">
    <property type="match status" value="1"/>
</dbReference>
<dbReference type="PANTHER" id="PTHR30627:SF1">
    <property type="entry name" value="PEPTIDOGLYCAN D,D-TRANSPEPTIDASE FTSI"/>
    <property type="match status" value="1"/>
</dbReference>
<dbReference type="InterPro" id="IPR050515">
    <property type="entry name" value="Beta-lactam/transpept"/>
</dbReference>
<feature type="domain" description="Penicillin-binding protein dimerisation" evidence="5">
    <location>
        <begin position="49"/>
        <end position="205"/>
    </location>
</feature>
<evidence type="ECO:0000256" key="1">
    <source>
        <dbReference type="ARBA" id="ARBA00004370"/>
    </source>
</evidence>
<gene>
    <name evidence="6" type="ORF">US36_C0016G0011</name>
</gene>
<dbReference type="AlphaFoldDB" id="A0A0G0G6F5"/>
<evidence type="ECO:0000259" key="5">
    <source>
        <dbReference type="Pfam" id="PF03717"/>
    </source>
</evidence>
<dbReference type="GO" id="GO:0016740">
    <property type="term" value="F:transferase activity"/>
    <property type="evidence" value="ECO:0007669"/>
    <property type="project" value="UniProtKB-KW"/>
</dbReference>
<dbReference type="GO" id="GO:0071555">
    <property type="term" value="P:cell wall organization"/>
    <property type="evidence" value="ECO:0007669"/>
    <property type="project" value="TreeGrafter"/>
</dbReference>
<dbReference type="Pfam" id="PF00905">
    <property type="entry name" value="Transpeptidase"/>
    <property type="match status" value="1"/>
</dbReference>
<evidence type="ECO:0000313" key="6">
    <source>
        <dbReference type="EMBL" id="KKQ21635.1"/>
    </source>
</evidence>
<dbReference type="GO" id="GO:0005886">
    <property type="term" value="C:plasma membrane"/>
    <property type="evidence" value="ECO:0007669"/>
    <property type="project" value="TreeGrafter"/>
</dbReference>
<dbReference type="Proteomes" id="UP000034044">
    <property type="component" value="Unassembled WGS sequence"/>
</dbReference>
<dbReference type="InterPro" id="IPR005311">
    <property type="entry name" value="PBP_dimer"/>
</dbReference>
<name>A0A0G0G6F5_9BACT</name>
<feature type="domain" description="Penicillin-binding protein transpeptidase" evidence="4">
    <location>
        <begin position="247"/>
        <end position="538"/>
    </location>
</feature>
<dbReference type="SUPFAM" id="SSF56601">
    <property type="entry name" value="beta-lactamase/transpeptidase-like"/>
    <property type="match status" value="1"/>
</dbReference>
<keyword evidence="3" id="KW-0812">Transmembrane</keyword>
<evidence type="ECO:0000256" key="2">
    <source>
        <dbReference type="ARBA" id="ARBA00023136"/>
    </source>
</evidence>
<proteinExistence type="predicted"/>
<evidence type="ECO:0000313" key="7">
    <source>
        <dbReference type="Proteomes" id="UP000034044"/>
    </source>
</evidence>
<comment type="subcellular location">
    <subcellularLocation>
        <location evidence="1">Membrane</location>
    </subcellularLocation>
</comment>
<comment type="caution">
    <text evidence="6">The sequence shown here is derived from an EMBL/GenBank/DDBJ whole genome shotgun (WGS) entry which is preliminary data.</text>
</comment>
<keyword evidence="2 3" id="KW-0472">Membrane</keyword>
<sequence>MRWRYLSIIFIFFVFYLALISKLYNTQLLKRDYYSDRAVSLSRASGILEPQRGNIYFTDKNGNSIPAALNKDFNVVFSVPKEVQENVEFGDATMEWYGESLGNIFNKPSDEIIKQLSKKDDLYELLFQKAINEQVEAIRDLDLKGIYIDKQKLRFYPYGVLASHLLGYVSVTTEKEFLKYGDIQIGRYGLESHFNQLLTGTPGEIKKDGSIDPENGKDLKLTIDRNIQSQSEEILGKLIESWKADGGTIIVQEPKSGKILTMASFPNFDPNNFSQSKMENYLNPATQAIYEPGSVFKLITMAAGIDSGRITPETTYIDSGAVTLNGKTIKNWDLKAYGKQTMTSVIEHSINTGTVYAERKIGHETFYKYLINFGFDKLTGINLPSEVKGKINNLKKGKDIDFATASFGQGVAVTPIEFISAISSIANGGVLMKPLILEGEKLEVIRRVISEDAAKAVSEMMVSAVEKNILADIANYKVAGKTGTAFIPDFDKGGYTDQVINSYVGFAPATDPSFVILIKLEKPMGAPLAGQTVVPAFRELAQYILNYYNISPDNLD</sequence>
<dbReference type="PANTHER" id="PTHR30627">
    <property type="entry name" value="PEPTIDOGLYCAN D,D-TRANSPEPTIDASE"/>
    <property type="match status" value="1"/>
</dbReference>
<dbReference type="InterPro" id="IPR012338">
    <property type="entry name" value="Beta-lactam/transpept-like"/>
</dbReference>
<reference evidence="6 7" key="1">
    <citation type="journal article" date="2015" name="Nature">
        <title>rRNA introns, odd ribosomes, and small enigmatic genomes across a large radiation of phyla.</title>
        <authorList>
            <person name="Brown C.T."/>
            <person name="Hug L.A."/>
            <person name="Thomas B.C."/>
            <person name="Sharon I."/>
            <person name="Castelle C.J."/>
            <person name="Singh A."/>
            <person name="Wilkins M.J."/>
            <person name="Williams K.H."/>
            <person name="Banfield J.F."/>
        </authorList>
    </citation>
    <scope>NUCLEOTIDE SEQUENCE [LARGE SCALE GENOMIC DNA]</scope>
</reference>
<keyword evidence="3" id="KW-1133">Transmembrane helix</keyword>
<protein>
    <submittedName>
        <fullName evidence="6">Peptidoglycan glycosyltransferase</fullName>
    </submittedName>
</protein>
<dbReference type="EMBL" id="LBSR01000016">
    <property type="protein sequence ID" value="KKQ21635.1"/>
    <property type="molecule type" value="Genomic_DNA"/>
</dbReference>
<keyword evidence="6" id="KW-0808">Transferase</keyword>
<dbReference type="InterPro" id="IPR036138">
    <property type="entry name" value="PBP_dimer_sf"/>
</dbReference>
<dbReference type="GO" id="GO:0008658">
    <property type="term" value="F:penicillin binding"/>
    <property type="evidence" value="ECO:0007669"/>
    <property type="project" value="InterPro"/>
</dbReference>
<dbReference type="Gene3D" id="3.90.1310.10">
    <property type="entry name" value="Penicillin-binding protein 2a (Domain 2)"/>
    <property type="match status" value="1"/>
</dbReference>
<evidence type="ECO:0000259" key="4">
    <source>
        <dbReference type="Pfam" id="PF00905"/>
    </source>
</evidence>
<dbReference type="Pfam" id="PF03717">
    <property type="entry name" value="PBP_dimer"/>
    <property type="match status" value="1"/>
</dbReference>